<comment type="caution">
    <text evidence="2">The sequence shown here is derived from an EMBL/GenBank/DDBJ whole genome shotgun (WGS) entry which is preliminary data.</text>
</comment>
<evidence type="ECO:0000256" key="1">
    <source>
        <dbReference type="SAM" id="SignalP"/>
    </source>
</evidence>
<gene>
    <name evidence="2" type="ORF">CH364_09845</name>
</gene>
<dbReference type="AlphaFoldDB" id="A0A2N0AJ47"/>
<dbReference type="EMBL" id="NPDX01000002">
    <property type="protein sequence ID" value="PJZ84326.1"/>
    <property type="molecule type" value="Genomic_DNA"/>
</dbReference>
<keyword evidence="1" id="KW-0732">Signal</keyword>
<keyword evidence="3" id="KW-1185">Reference proteome</keyword>
<organism evidence="2 3">
    <name type="scientific">Leptospira harrisiae</name>
    <dbReference type="NCBI Taxonomy" id="2023189"/>
    <lineage>
        <taxon>Bacteria</taxon>
        <taxon>Pseudomonadati</taxon>
        <taxon>Spirochaetota</taxon>
        <taxon>Spirochaetia</taxon>
        <taxon>Leptospirales</taxon>
        <taxon>Leptospiraceae</taxon>
        <taxon>Leptospira</taxon>
    </lineage>
</organism>
<proteinExistence type="predicted"/>
<protein>
    <submittedName>
        <fullName evidence="2">Uncharacterized protein</fullName>
    </submittedName>
</protein>
<feature type="chain" id="PRO_5014793285" evidence="1">
    <location>
        <begin position="26"/>
        <end position="117"/>
    </location>
</feature>
<accession>A0A2N0AJ47</accession>
<name>A0A2N0AJ47_9LEPT</name>
<evidence type="ECO:0000313" key="3">
    <source>
        <dbReference type="Proteomes" id="UP000232145"/>
    </source>
</evidence>
<evidence type="ECO:0000313" key="2">
    <source>
        <dbReference type="EMBL" id="PJZ84326.1"/>
    </source>
</evidence>
<feature type="signal peptide" evidence="1">
    <location>
        <begin position="1"/>
        <end position="25"/>
    </location>
</feature>
<dbReference type="Proteomes" id="UP000232145">
    <property type="component" value="Unassembled WGS sequence"/>
</dbReference>
<reference evidence="2 3" key="1">
    <citation type="submission" date="2017-07" db="EMBL/GenBank/DDBJ databases">
        <title>Leptospira spp. isolated from tropical soils.</title>
        <authorList>
            <person name="Thibeaux R."/>
            <person name="Iraola G."/>
            <person name="Ferres I."/>
            <person name="Bierque E."/>
            <person name="Girault D."/>
            <person name="Soupe-Gilbert M.-E."/>
            <person name="Picardeau M."/>
            <person name="Goarant C."/>
        </authorList>
    </citation>
    <scope>NUCLEOTIDE SEQUENCE [LARGE SCALE GENOMIC DNA]</scope>
    <source>
        <strain evidence="2 3">FH2-B-A1</strain>
    </source>
</reference>
<sequence length="117" mass="13026">MKKTVMSRLAIILFSLIFISTNTEGYPASFTSNVETKSYNPSSLYDFNSVVSSISEPSEEEAKLDFFHQNQIHSALSSYSPLLVDFFSELIAFGSLEPVSIESLEKPKNRAPPIHST</sequence>